<proteinExistence type="predicted"/>
<dbReference type="InParanoid" id="A0A804QR41"/>
<dbReference type="EnsemblPlants" id="Zm00001eb345920_T001">
    <property type="protein sequence ID" value="Zm00001eb345920_P001"/>
    <property type="gene ID" value="Zm00001eb345920"/>
</dbReference>
<dbReference type="AlphaFoldDB" id="A0A804QR41"/>
<organism evidence="3 4">
    <name type="scientific">Zea mays</name>
    <name type="common">Maize</name>
    <dbReference type="NCBI Taxonomy" id="4577"/>
    <lineage>
        <taxon>Eukaryota</taxon>
        <taxon>Viridiplantae</taxon>
        <taxon>Streptophyta</taxon>
        <taxon>Embryophyta</taxon>
        <taxon>Tracheophyta</taxon>
        <taxon>Spermatophyta</taxon>
        <taxon>Magnoliopsida</taxon>
        <taxon>Liliopsida</taxon>
        <taxon>Poales</taxon>
        <taxon>Poaceae</taxon>
        <taxon>PACMAD clade</taxon>
        <taxon>Panicoideae</taxon>
        <taxon>Andropogonodae</taxon>
        <taxon>Andropogoneae</taxon>
        <taxon>Tripsacinae</taxon>
        <taxon>Zea</taxon>
    </lineage>
</organism>
<reference evidence="3" key="2">
    <citation type="submission" date="2019-07" db="EMBL/GenBank/DDBJ databases">
        <authorList>
            <person name="Seetharam A."/>
            <person name="Woodhouse M."/>
            <person name="Cannon E."/>
        </authorList>
    </citation>
    <scope>NUCLEOTIDE SEQUENCE [LARGE SCALE GENOMIC DNA]</scope>
    <source>
        <strain evidence="3">cv. B73</strain>
    </source>
</reference>
<name>A0A804QR41_MAIZE</name>
<feature type="domain" description="Splicing factor cactin central" evidence="2">
    <location>
        <begin position="128"/>
        <end position="171"/>
    </location>
</feature>
<protein>
    <recommendedName>
        <fullName evidence="2">Splicing factor cactin central domain-containing protein</fullName>
    </recommendedName>
</protein>
<feature type="coiled-coil region" evidence="1">
    <location>
        <begin position="6"/>
        <end position="48"/>
    </location>
</feature>
<evidence type="ECO:0000259" key="2">
    <source>
        <dbReference type="Pfam" id="PF10312"/>
    </source>
</evidence>
<evidence type="ECO:0000256" key="1">
    <source>
        <dbReference type="SAM" id="Coils"/>
    </source>
</evidence>
<dbReference type="Gramene" id="Zm00001eb345920_T001">
    <property type="protein sequence ID" value="Zm00001eb345920_P001"/>
    <property type="gene ID" value="Zm00001eb345920"/>
</dbReference>
<keyword evidence="1" id="KW-0175">Coiled coil</keyword>
<keyword evidence="4" id="KW-1185">Reference proteome</keyword>
<sequence length="197" mass="22631">MAARAIAEREDAVARLEGDKAGLEKLLAEREKEQAQEIESLRRFKLEEEIIDAEYTLTCDRIVSLKDKLIWKVLRVADPTIGSSSIKRPLVTEAAAFMVMRSLPEKPSKALMVVCEWELGEARKRDALDRARVHELEDMHGQIESQMSSGTAKVVEYWEAILKRLHIYKAKGSSLRQAVELWQKLGCSRWMWIQDSY</sequence>
<reference evidence="3" key="3">
    <citation type="submission" date="2021-05" db="UniProtKB">
        <authorList>
            <consortium name="EnsemblPlants"/>
        </authorList>
    </citation>
    <scope>IDENTIFICATION</scope>
    <source>
        <strain evidence="3">cv. B73</strain>
    </source>
</reference>
<dbReference type="InterPro" id="IPR018816">
    <property type="entry name" value="Cactin_central"/>
</dbReference>
<dbReference type="PANTHER" id="PTHR21737">
    <property type="entry name" value="POLYGLUTAMINE BINDING PROTEIN 1/MARVEL MEMBRANE-ASSOCIATING DOMAIN CONTAINING 3"/>
    <property type="match status" value="1"/>
</dbReference>
<evidence type="ECO:0000313" key="4">
    <source>
        <dbReference type="Proteomes" id="UP000007305"/>
    </source>
</evidence>
<evidence type="ECO:0000313" key="3">
    <source>
        <dbReference type="EnsemblPlants" id="Zm00001eb345920_P001"/>
    </source>
</evidence>
<dbReference type="PANTHER" id="PTHR21737:SF4">
    <property type="entry name" value="SPLICING FACTOR CACTIN"/>
    <property type="match status" value="1"/>
</dbReference>
<reference evidence="4" key="1">
    <citation type="journal article" date="2009" name="Science">
        <title>The B73 maize genome: complexity, diversity, and dynamics.</title>
        <authorList>
            <person name="Schnable P.S."/>
            <person name="Ware D."/>
            <person name="Fulton R.S."/>
            <person name="Stein J.C."/>
            <person name="Wei F."/>
            <person name="Pasternak S."/>
            <person name="Liang C."/>
            <person name="Zhang J."/>
            <person name="Fulton L."/>
            <person name="Graves T.A."/>
            <person name="Minx P."/>
            <person name="Reily A.D."/>
            <person name="Courtney L."/>
            <person name="Kruchowski S.S."/>
            <person name="Tomlinson C."/>
            <person name="Strong C."/>
            <person name="Delehaunty K."/>
            <person name="Fronick C."/>
            <person name="Courtney B."/>
            <person name="Rock S.M."/>
            <person name="Belter E."/>
            <person name="Du F."/>
            <person name="Kim K."/>
            <person name="Abbott R.M."/>
            <person name="Cotton M."/>
            <person name="Levy A."/>
            <person name="Marchetto P."/>
            <person name="Ochoa K."/>
            <person name="Jackson S.M."/>
            <person name="Gillam B."/>
            <person name="Chen W."/>
            <person name="Yan L."/>
            <person name="Higginbotham J."/>
            <person name="Cardenas M."/>
            <person name="Waligorski J."/>
            <person name="Applebaum E."/>
            <person name="Phelps L."/>
            <person name="Falcone J."/>
            <person name="Kanchi K."/>
            <person name="Thane T."/>
            <person name="Scimone A."/>
            <person name="Thane N."/>
            <person name="Henke J."/>
            <person name="Wang T."/>
            <person name="Ruppert J."/>
            <person name="Shah N."/>
            <person name="Rotter K."/>
            <person name="Hodges J."/>
            <person name="Ingenthron E."/>
            <person name="Cordes M."/>
            <person name="Kohlberg S."/>
            <person name="Sgro J."/>
            <person name="Delgado B."/>
            <person name="Mead K."/>
            <person name="Chinwalla A."/>
            <person name="Leonard S."/>
            <person name="Crouse K."/>
            <person name="Collura K."/>
            <person name="Kudrna D."/>
            <person name="Currie J."/>
            <person name="He R."/>
            <person name="Angelova A."/>
            <person name="Rajasekar S."/>
            <person name="Mueller T."/>
            <person name="Lomeli R."/>
            <person name="Scara G."/>
            <person name="Ko A."/>
            <person name="Delaney K."/>
            <person name="Wissotski M."/>
            <person name="Lopez G."/>
            <person name="Campos D."/>
            <person name="Braidotti M."/>
            <person name="Ashley E."/>
            <person name="Golser W."/>
            <person name="Kim H."/>
            <person name="Lee S."/>
            <person name="Lin J."/>
            <person name="Dujmic Z."/>
            <person name="Kim W."/>
            <person name="Talag J."/>
            <person name="Zuccolo A."/>
            <person name="Fan C."/>
            <person name="Sebastian A."/>
            <person name="Kramer M."/>
            <person name="Spiegel L."/>
            <person name="Nascimento L."/>
            <person name="Zutavern T."/>
            <person name="Miller B."/>
            <person name="Ambroise C."/>
            <person name="Muller S."/>
            <person name="Spooner W."/>
            <person name="Narechania A."/>
            <person name="Ren L."/>
            <person name="Wei S."/>
            <person name="Kumari S."/>
            <person name="Faga B."/>
            <person name="Levy M.J."/>
            <person name="McMahan L."/>
            <person name="Van Buren P."/>
            <person name="Vaughn M.W."/>
            <person name="Ying K."/>
            <person name="Yeh C.-T."/>
            <person name="Emrich S.J."/>
            <person name="Jia Y."/>
            <person name="Kalyanaraman A."/>
            <person name="Hsia A.-P."/>
            <person name="Barbazuk W.B."/>
            <person name="Baucom R.S."/>
            <person name="Brutnell T.P."/>
            <person name="Carpita N.C."/>
            <person name="Chaparro C."/>
            <person name="Chia J.-M."/>
            <person name="Deragon J.-M."/>
            <person name="Estill J.C."/>
            <person name="Fu Y."/>
            <person name="Jeddeloh J.A."/>
            <person name="Han Y."/>
            <person name="Lee H."/>
            <person name="Li P."/>
            <person name="Lisch D.R."/>
            <person name="Liu S."/>
            <person name="Liu Z."/>
            <person name="Nagel D.H."/>
            <person name="McCann M.C."/>
            <person name="SanMiguel P."/>
            <person name="Myers A.M."/>
            <person name="Nettleton D."/>
            <person name="Nguyen J."/>
            <person name="Penning B.W."/>
            <person name="Ponnala L."/>
            <person name="Schneider K.L."/>
            <person name="Schwartz D.C."/>
            <person name="Sharma A."/>
            <person name="Soderlund C."/>
            <person name="Springer N.M."/>
            <person name="Sun Q."/>
            <person name="Wang H."/>
            <person name="Waterman M."/>
            <person name="Westerman R."/>
            <person name="Wolfgruber T.K."/>
            <person name="Yang L."/>
            <person name="Yu Y."/>
            <person name="Zhang L."/>
            <person name="Zhou S."/>
            <person name="Zhu Q."/>
            <person name="Bennetzen J.L."/>
            <person name="Dawe R.K."/>
            <person name="Jiang J."/>
            <person name="Jiang N."/>
            <person name="Presting G.G."/>
            <person name="Wessler S.R."/>
            <person name="Aluru S."/>
            <person name="Martienssen R.A."/>
            <person name="Clifton S.W."/>
            <person name="McCombie W.R."/>
            <person name="Wing R.A."/>
            <person name="Wilson R.K."/>
        </authorList>
    </citation>
    <scope>NUCLEOTIDE SEQUENCE [LARGE SCALE GENOMIC DNA]</scope>
    <source>
        <strain evidence="4">cv. B73</strain>
    </source>
</reference>
<dbReference type="Pfam" id="PF10312">
    <property type="entry name" value="Cactin_mid"/>
    <property type="match status" value="1"/>
</dbReference>
<dbReference type="Proteomes" id="UP000007305">
    <property type="component" value="Chromosome 8"/>
</dbReference>
<accession>A0A804QR41</accession>